<dbReference type="Pfam" id="PF09568">
    <property type="entry name" value="RE_MjaI"/>
    <property type="match status" value="1"/>
</dbReference>
<gene>
    <name evidence="1" type="ORF">ENW55_05970</name>
</gene>
<dbReference type="GO" id="GO:0003677">
    <property type="term" value="F:DNA binding"/>
    <property type="evidence" value="ECO:0007669"/>
    <property type="project" value="InterPro"/>
</dbReference>
<evidence type="ECO:0000313" key="1">
    <source>
        <dbReference type="EMBL" id="HGZ79511.1"/>
    </source>
</evidence>
<keyword evidence="1" id="KW-0255">Endonuclease</keyword>
<dbReference type="GO" id="GO:0009307">
    <property type="term" value="P:DNA restriction-modification system"/>
    <property type="evidence" value="ECO:0007669"/>
    <property type="project" value="InterPro"/>
</dbReference>
<keyword evidence="1" id="KW-0378">Hydrolase</keyword>
<keyword evidence="1" id="KW-0540">Nuclease</keyword>
<dbReference type="AlphaFoldDB" id="A0A832MMP2"/>
<protein>
    <submittedName>
        <fullName evidence="1">MjaI family restriction endonuclease</fullName>
    </submittedName>
</protein>
<comment type="caution">
    <text evidence="1">The sequence shown here is derived from an EMBL/GenBank/DDBJ whole genome shotgun (WGS) entry which is preliminary data.</text>
</comment>
<proteinExistence type="predicted"/>
<dbReference type="EMBL" id="DTKQ01000045">
    <property type="protein sequence ID" value="HGZ79511.1"/>
    <property type="molecule type" value="Genomic_DNA"/>
</dbReference>
<reference evidence="1" key="1">
    <citation type="journal article" date="2020" name="mSystems">
        <title>Genome- and Community-Level Interaction Insights into Carbon Utilization and Element Cycling Functions of Hydrothermarchaeota in Hydrothermal Sediment.</title>
        <authorList>
            <person name="Zhou Z."/>
            <person name="Liu Y."/>
            <person name="Xu W."/>
            <person name="Pan J."/>
            <person name="Luo Z.H."/>
            <person name="Li M."/>
        </authorList>
    </citation>
    <scope>NUCLEOTIDE SEQUENCE [LARGE SCALE GENOMIC DNA]</scope>
    <source>
        <strain evidence="1">SpSt-86</strain>
    </source>
</reference>
<dbReference type="GO" id="GO:0009036">
    <property type="term" value="F:type II site-specific deoxyribonuclease activity"/>
    <property type="evidence" value="ECO:0007669"/>
    <property type="project" value="InterPro"/>
</dbReference>
<organism evidence="1">
    <name type="scientific">Pseudothermotoga hypogea</name>
    <dbReference type="NCBI Taxonomy" id="57487"/>
    <lineage>
        <taxon>Bacteria</taxon>
        <taxon>Thermotogati</taxon>
        <taxon>Thermotogota</taxon>
        <taxon>Thermotogae</taxon>
        <taxon>Thermotogales</taxon>
        <taxon>Thermotogaceae</taxon>
        <taxon>Pseudothermotoga</taxon>
    </lineage>
</organism>
<dbReference type="InterPro" id="IPR019068">
    <property type="entry name" value="Restrct_endonuc_II_MjaI"/>
</dbReference>
<sequence length="213" mass="25182">MALNRWGLNKKTKVGPVSDWIRQCAPKSMEEWRQCYFEKCKQHFHQHEPKEYLEELGKMLYKKIKNVVLQEIKSVSLEDCVKYIEDLVIKKTFEGYGREIETVRGLEKELGISIQPAPDEWDRRYNVDYYIEISGKCIGIQIKPSSFKHAPLSHKWTESQRKTHEEFQKKYGGKVFTVFSNGEKGKKKLHNLEVIEEIRREIERLKSSSNLNS</sequence>
<accession>A0A832MMP2</accession>
<name>A0A832MMP2_9THEM</name>